<feature type="compositionally biased region" description="Low complexity" evidence="1">
    <location>
        <begin position="325"/>
        <end position="338"/>
    </location>
</feature>
<dbReference type="Proteomes" id="UP000447873">
    <property type="component" value="Unassembled WGS sequence"/>
</dbReference>
<reference evidence="2 3" key="1">
    <citation type="submission" date="2018-12" db="EMBL/GenBank/DDBJ databases">
        <title>Venturia inaequalis Genome Resource.</title>
        <authorList>
            <person name="Lichtner F.J."/>
        </authorList>
    </citation>
    <scope>NUCLEOTIDE SEQUENCE [LARGE SCALE GENOMIC DNA]</scope>
    <source>
        <strain evidence="2 3">120213</strain>
    </source>
</reference>
<feature type="region of interest" description="Disordered" evidence="1">
    <location>
        <begin position="302"/>
        <end position="339"/>
    </location>
</feature>
<evidence type="ECO:0000313" key="3">
    <source>
        <dbReference type="Proteomes" id="UP000447873"/>
    </source>
</evidence>
<evidence type="ECO:0000256" key="1">
    <source>
        <dbReference type="SAM" id="MobiDB-lite"/>
    </source>
</evidence>
<organism evidence="2 3">
    <name type="scientific">Venturia inaequalis</name>
    <name type="common">Apple scab fungus</name>
    <dbReference type="NCBI Taxonomy" id="5025"/>
    <lineage>
        <taxon>Eukaryota</taxon>
        <taxon>Fungi</taxon>
        <taxon>Dikarya</taxon>
        <taxon>Ascomycota</taxon>
        <taxon>Pezizomycotina</taxon>
        <taxon>Dothideomycetes</taxon>
        <taxon>Pleosporomycetidae</taxon>
        <taxon>Venturiales</taxon>
        <taxon>Venturiaceae</taxon>
        <taxon>Venturia</taxon>
    </lineage>
</organism>
<comment type="caution">
    <text evidence="2">The sequence shown here is derived from an EMBL/GenBank/DDBJ whole genome shotgun (WGS) entry which is preliminary data.</text>
</comment>
<sequence>MTMHIQQPGMNPNQLLRCGATPTNQFTDPNNHGNTTFLVGGLSGHVTKDELRRRRSASPHEDDDRKDIWMGDAKDSTNRGRYHTARAIYAYTLRTFVNKTSVWKAAAGLERTYGDKQFLLAILEKAVEAHTAVARSDWLFLFLPLGINCQRPCRWTKKVGDFWAEANEAAAIQLTGGHMGLQPNLDLQPNNWVSSPIPGSSPNTWVFTQYLGLQPNTWVFTQYLGLQPNTWVFTQYLGLQPNTWLGLQPNHLNSPHQQHDDPNVIHSSTLLISNTKILRLSTAQLSSSAALTMSPFGHAAQVSSSNSYHHNDTSCSSSETDKAVTSPGGTSPGMGPLPQKKLSELAGTGILKISRGLDVRQSEPVVFRYPRHAFSAIRGLLVAFDSTSYSDYTKPYSCWRPTVLHH</sequence>
<accession>A0A8H3VJ23</accession>
<feature type="compositionally biased region" description="Polar residues" evidence="1">
    <location>
        <begin position="302"/>
        <end position="318"/>
    </location>
</feature>
<gene>
    <name evidence="2" type="ORF">EG328_009706</name>
</gene>
<name>A0A8H3VJ23_VENIN</name>
<dbReference type="EMBL" id="WNWS01000006">
    <property type="protein sequence ID" value="KAE9988573.1"/>
    <property type="molecule type" value="Genomic_DNA"/>
</dbReference>
<evidence type="ECO:0000313" key="2">
    <source>
        <dbReference type="EMBL" id="KAE9988573.1"/>
    </source>
</evidence>
<protein>
    <submittedName>
        <fullName evidence="2">Uncharacterized protein</fullName>
    </submittedName>
</protein>
<dbReference type="AlphaFoldDB" id="A0A8H3VJ23"/>
<proteinExistence type="predicted"/>
<feature type="region of interest" description="Disordered" evidence="1">
    <location>
        <begin position="48"/>
        <end position="71"/>
    </location>
</feature>